<dbReference type="EC" id="2.3.1.183" evidence="2"/>
<dbReference type="GeneID" id="78507611"/>
<dbReference type="eggNOG" id="COG1247">
    <property type="taxonomic scope" value="Bacteria"/>
</dbReference>
<evidence type="ECO:0000259" key="1">
    <source>
        <dbReference type="PROSITE" id="PS51186"/>
    </source>
</evidence>
<dbReference type="SUPFAM" id="SSF55729">
    <property type="entry name" value="Acyl-CoA N-acyltransferases (Nat)"/>
    <property type="match status" value="1"/>
</dbReference>
<dbReference type="InterPro" id="IPR016181">
    <property type="entry name" value="Acyl_CoA_acyltransferase"/>
</dbReference>
<dbReference type="GO" id="GO:0102971">
    <property type="term" value="F:phosphinothricin N-acetyltransferase activity"/>
    <property type="evidence" value="ECO:0007669"/>
    <property type="project" value="UniProtKB-EC"/>
</dbReference>
<dbReference type="CDD" id="cd04301">
    <property type="entry name" value="NAT_SF"/>
    <property type="match status" value="1"/>
</dbReference>
<accession>A0A239TZA7</accession>
<evidence type="ECO:0000313" key="2">
    <source>
        <dbReference type="EMBL" id="SNV02498.1"/>
    </source>
</evidence>
<keyword evidence="3" id="KW-1185">Reference proteome</keyword>
<keyword evidence="2" id="KW-0808">Transferase</keyword>
<dbReference type="OrthoDB" id="9798006at2"/>
<organism evidence="2 3">
    <name type="scientific">Megamonas hypermegale</name>
    <dbReference type="NCBI Taxonomy" id="158847"/>
    <lineage>
        <taxon>Bacteria</taxon>
        <taxon>Bacillati</taxon>
        <taxon>Bacillota</taxon>
        <taxon>Negativicutes</taxon>
        <taxon>Selenomonadales</taxon>
        <taxon>Selenomonadaceae</taxon>
        <taxon>Megamonas</taxon>
    </lineage>
</organism>
<sequence length="196" mass="23131">MNIKFRLAQLSDAEDLLNIYAPYVKNTDITYEYEVPSIDEFRRRMENVLSKFPYIVAIVDDKIAGYVYASTFRQRVAYNWGLETSIYIMEQFQGNHLGEKLYKILEAILQKQNITNLYASITYPNPQSIMFHTKMGYKKIAHFTKCGYKAGKWLDMIFMEKMINKHCIPARKIIYLPDMPKSEIDEILDMYSSKNR</sequence>
<proteinExistence type="predicted"/>
<dbReference type="PANTHER" id="PTHR43072:SF8">
    <property type="entry name" value="ACYLTRANSFERASE FABY-RELATED"/>
    <property type="match status" value="1"/>
</dbReference>
<gene>
    <name evidence="2" type="primary">pat</name>
    <name evidence="2" type="ORF">SAMEA4364220_01616</name>
</gene>
<feature type="domain" description="N-acetyltransferase" evidence="1">
    <location>
        <begin position="3"/>
        <end position="164"/>
    </location>
</feature>
<protein>
    <submittedName>
        <fullName evidence="2">Phosphinothricin N-acetyltransferase</fullName>
        <ecNumber evidence="2">2.3.1.183</ecNumber>
    </submittedName>
</protein>
<dbReference type="InterPro" id="IPR000182">
    <property type="entry name" value="GNAT_dom"/>
</dbReference>
<dbReference type="RefSeq" id="WP_036254821.1">
    <property type="nucleotide sequence ID" value="NZ_JACJLZ010000033.1"/>
</dbReference>
<evidence type="ECO:0000313" key="3">
    <source>
        <dbReference type="Proteomes" id="UP000215383"/>
    </source>
</evidence>
<dbReference type="PANTHER" id="PTHR43072">
    <property type="entry name" value="N-ACETYLTRANSFERASE"/>
    <property type="match status" value="1"/>
</dbReference>
<name>A0A239TZA7_9FIRM</name>
<dbReference type="Pfam" id="PF13420">
    <property type="entry name" value="Acetyltransf_4"/>
    <property type="match status" value="1"/>
</dbReference>
<reference evidence="2 3" key="1">
    <citation type="submission" date="2017-06" db="EMBL/GenBank/DDBJ databases">
        <authorList>
            <consortium name="Pathogen Informatics"/>
        </authorList>
    </citation>
    <scope>NUCLEOTIDE SEQUENCE [LARGE SCALE GENOMIC DNA]</scope>
    <source>
        <strain evidence="2 3">NCTC10570</strain>
    </source>
</reference>
<dbReference type="PROSITE" id="PS51186">
    <property type="entry name" value="GNAT"/>
    <property type="match status" value="1"/>
</dbReference>
<keyword evidence="2" id="KW-0012">Acyltransferase</keyword>
<dbReference type="AlphaFoldDB" id="A0A239TZA7"/>
<dbReference type="Gene3D" id="3.40.630.30">
    <property type="match status" value="1"/>
</dbReference>
<dbReference type="EMBL" id="LT906446">
    <property type="protein sequence ID" value="SNV02498.1"/>
    <property type="molecule type" value="Genomic_DNA"/>
</dbReference>
<dbReference type="Proteomes" id="UP000215383">
    <property type="component" value="Chromosome 1"/>
</dbReference>